<dbReference type="EMBL" id="CP050692">
    <property type="protein sequence ID" value="QIT45993.1"/>
    <property type="molecule type" value="Genomic_DNA"/>
</dbReference>
<evidence type="ECO:0000313" key="2">
    <source>
        <dbReference type="EMBL" id="QIT45993.1"/>
    </source>
</evidence>
<feature type="compositionally biased region" description="Low complexity" evidence="1">
    <location>
        <begin position="285"/>
        <end position="294"/>
    </location>
</feature>
<reference evidence="2 3" key="1">
    <citation type="submission" date="2020-03" db="EMBL/GenBank/DDBJ databases">
        <title>Is there a link between lipid content and antibiotic production in Streptomyces?</title>
        <authorList>
            <person name="David M."/>
            <person name="Lejeune C."/>
            <person name="Abreu S."/>
            <person name="Thibessard A."/>
            <person name="Leblond P."/>
            <person name="Chaminade P."/>
            <person name="Virolle M.-J."/>
        </authorList>
    </citation>
    <scope>NUCLEOTIDE SEQUENCE [LARGE SCALE GENOMIC DNA]</scope>
    <source>
        <strain evidence="2 3">DSM 41481</strain>
    </source>
</reference>
<protein>
    <submittedName>
        <fullName evidence="2">Uncharacterized protein</fullName>
    </submittedName>
</protein>
<feature type="compositionally biased region" description="Basic and acidic residues" evidence="1">
    <location>
        <begin position="295"/>
        <end position="304"/>
    </location>
</feature>
<feature type="compositionally biased region" description="Polar residues" evidence="1">
    <location>
        <begin position="202"/>
        <end position="231"/>
    </location>
</feature>
<feature type="compositionally biased region" description="Low complexity" evidence="1">
    <location>
        <begin position="187"/>
        <end position="201"/>
    </location>
</feature>
<dbReference type="Proteomes" id="UP000502504">
    <property type="component" value="Chromosome"/>
</dbReference>
<dbReference type="AlphaFoldDB" id="A0AAE6Y9U5"/>
<sequence>MYVAPTNGNRGAFYALSPGGDVARWSSSATRWVSDNRGRIGQALLDASPSLIQGASSFMSGQAATITKGVGIAAQAGVAAKEYYDQYQQYRSGGHIDPMQIATSTGRMVSAAMNTYGAVGDQDAAATQMIDGGGTWVAGAATAADAVHHAHTDPGRTAQDPGYEMYGMHRNPMLGDQPGQYPPGYDPRAALAPSSRSSSSLYTHPNQGNENLASTLQDLSLSGQPRSSTGESAGLSERAAGKRRATTSSATVQSPLGQDSAGAFSPDRPRKHGSSSKDAAKKHGSSSTSKPSKSSAEKKAAEKKKQQHATR</sequence>
<evidence type="ECO:0000256" key="1">
    <source>
        <dbReference type="SAM" id="MobiDB-lite"/>
    </source>
</evidence>
<feature type="compositionally biased region" description="Polar residues" evidence="1">
    <location>
        <begin position="246"/>
        <end position="257"/>
    </location>
</feature>
<organism evidence="2 3">
    <name type="scientific">Streptomyces antibioticus</name>
    <dbReference type="NCBI Taxonomy" id="1890"/>
    <lineage>
        <taxon>Bacteria</taxon>
        <taxon>Bacillati</taxon>
        <taxon>Actinomycetota</taxon>
        <taxon>Actinomycetes</taxon>
        <taxon>Kitasatosporales</taxon>
        <taxon>Streptomycetaceae</taxon>
        <taxon>Streptomyces</taxon>
    </lineage>
</organism>
<evidence type="ECO:0000313" key="3">
    <source>
        <dbReference type="Proteomes" id="UP000502504"/>
    </source>
</evidence>
<accession>A0AAE6Y9U5</accession>
<name>A0AAE6Y9U5_STRAT</name>
<dbReference type="RefSeq" id="WP_143648422.1">
    <property type="nucleotide sequence ID" value="NZ_CP050692.1"/>
</dbReference>
<proteinExistence type="predicted"/>
<feature type="compositionally biased region" description="Basic residues" evidence="1">
    <location>
        <begin position="269"/>
        <end position="284"/>
    </location>
</feature>
<feature type="region of interest" description="Disordered" evidence="1">
    <location>
        <begin position="150"/>
        <end position="311"/>
    </location>
</feature>
<gene>
    <name evidence="2" type="ORF">HCX60_22765</name>
</gene>